<gene>
    <name evidence="2" type="ORF">HNP71_000171</name>
</gene>
<accession>A0A840VAU0</accession>
<keyword evidence="1" id="KW-0812">Transmembrane</keyword>
<dbReference type="RefSeq" id="WP_183264958.1">
    <property type="nucleotide sequence ID" value="NZ_JACHFJ010000001.1"/>
</dbReference>
<proteinExistence type="predicted"/>
<reference evidence="2 3" key="1">
    <citation type="submission" date="2020-08" db="EMBL/GenBank/DDBJ databases">
        <title>Genomic Encyclopedia of Type Strains, Phase IV (KMG-IV): sequencing the most valuable type-strain genomes for metagenomic binning, comparative biology and taxonomic classification.</title>
        <authorList>
            <person name="Goeker M."/>
        </authorList>
    </citation>
    <scope>NUCLEOTIDE SEQUENCE [LARGE SCALE GENOMIC DNA]</scope>
    <source>
        <strain evidence="2 3">DSM 27026</strain>
    </source>
</reference>
<keyword evidence="1" id="KW-1133">Transmembrane helix</keyword>
<evidence type="ECO:0000313" key="3">
    <source>
        <dbReference type="Proteomes" id="UP000553706"/>
    </source>
</evidence>
<organism evidence="2 3">
    <name type="scientific">Acidocella aromatica</name>
    <dbReference type="NCBI Taxonomy" id="1303579"/>
    <lineage>
        <taxon>Bacteria</taxon>
        <taxon>Pseudomonadati</taxon>
        <taxon>Pseudomonadota</taxon>
        <taxon>Alphaproteobacteria</taxon>
        <taxon>Acetobacterales</taxon>
        <taxon>Acidocellaceae</taxon>
        <taxon>Acidocella</taxon>
    </lineage>
</organism>
<evidence type="ECO:0000313" key="2">
    <source>
        <dbReference type="EMBL" id="MBB5371947.1"/>
    </source>
</evidence>
<keyword evidence="3" id="KW-1185">Reference proteome</keyword>
<comment type="caution">
    <text evidence="2">The sequence shown here is derived from an EMBL/GenBank/DDBJ whole genome shotgun (WGS) entry which is preliminary data.</text>
</comment>
<name>A0A840VAU0_9PROT</name>
<dbReference type="Proteomes" id="UP000553706">
    <property type="component" value="Unassembled WGS sequence"/>
</dbReference>
<sequence>MKSFNLAKFLPCAVLFANGRTFGGVIALLMQATIVFWPVASRWAFQLEERKGIEALLDELSEADGFVESIFRGPVAKIGRAA</sequence>
<keyword evidence="1" id="KW-0472">Membrane</keyword>
<feature type="transmembrane region" description="Helical" evidence="1">
    <location>
        <begin position="20"/>
        <end position="40"/>
    </location>
</feature>
<evidence type="ECO:0000256" key="1">
    <source>
        <dbReference type="SAM" id="Phobius"/>
    </source>
</evidence>
<protein>
    <submittedName>
        <fullName evidence="2">Uncharacterized protein</fullName>
    </submittedName>
</protein>
<dbReference type="EMBL" id="JACHFJ010000001">
    <property type="protein sequence ID" value="MBB5371947.1"/>
    <property type="molecule type" value="Genomic_DNA"/>
</dbReference>
<dbReference type="AlphaFoldDB" id="A0A840VAU0"/>